<dbReference type="SUPFAM" id="SSF55120">
    <property type="entry name" value="Pseudouridine synthase"/>
    <property type="match status" value="1"/>
</dbReference>
<organism evidence="9 10">
    <name type="scientific">Thiopseudomonas acetoxidans</name>
    <dbReference type="NCBI Taxonomy" id="3041622"/>
    <lineage>
        <taxon>Bacteria</taxon>
        <taxon>Pseudomonadati</taxon>
        <taxon>Pseudomonadota</taxon>
        <taxon>Gammaproteobacteria</taxon>
        <taxon>Pseudomonadales</taxon>
        <taxon>Pseudomonadaceae</taxon>
        <taxon>Thiopseudomonas</taxon>
    </lineage>
</organism>
<dbReference type="InterPro" id="IPR050343">
    <property type="entry name" value="RsuA_PseudoU_synthase"/>
</dbReference>
<dbReference type="CDD" id="cd00165">
    <property type="entry name" value="S4"/>
    <property type="match status" value="1"/>
</dbReference>
<dbReference type="InterPro" id="IPR006145">
    <property type="entry name" value="PsdUridine_synth_RsuA/RluA"/>
</dbReference>
<keyword evidence="3 7" id="KW-0413">Isomerase</keyword>
<comment type="similarity">
    <text evidence="1 7">Belongs to the pseudouridine synthase RsuA family.</text>
</comment>
<comment type="caution">
    <text evidence="9">The sequence shown here is derived from an EMBL/GenBank/DDBJ whole genome shotgun (WGS) entry which is preliminary data.</text>
</comment>
<evidence type="ECO:0000256" key="6">
    <source>
        <dbReference type="PROSITE-ProRule" id="PRU00182"/>
    </source>
</evidence>
<dbReference type="InterPro" id="IPR020103">
    <property type="entry name" value="PsdUridine_synth_cat_dom_sf"/>
</dbReference>
<evidence type="ECO:0000313" key="10">
    <source>
        <dbReference type="Proteomes" id="UP001241056"/>
    </source>
</evidence>
<dbReference type="Gene3D" id="3.30.70.580">
    <property type="entry name" value="Pseudouridine synthase I, catalytic domain, N-terminal subdomain"/>
    <property type="match status" value="1"/>
</dbReference>
<gene>
    <name evidence="9" type="primary">rsuA</name>
    <name evidence="9" type="ORF">QEZ41_07635</name>
</gene>
<dbReference type="NCBIfam" id="NF008097">
    <property type="entry name" value="PRK10839.1"/>
    <property type="match status" value="1"/>
</dbReference>
<keyword evidence="2 6" id="KW-0694">RNA-binding</keyword>
<accession>A0ABT7SPM6</accession>
<dbReference type="EC" id="5.4.99.-" evidence="7"/>
<dbReference type="RefSeq" id="WP_289410804.1">
    <property type="nucleotide sequence ID" value="NZ_JAUCDY010000007.1"/>
</dbReference>
<proteinExistence type="inferred from homology"/>
<dbReference type="PROSITE" id="PS01149">
    <property type="entry name" value="PSI_RSU"/>
    <property type="match status" value="1"/>
</dbReference>
<dbReference type="NCBIfam" id="TIGR00093">
    <property type="entry name" value="pseudouridine synthase"/>
    <property type="match status" value="1"/>
</dbReference>
<evidence type="ECO:0000256" key="1">
    <source>
        <dbReference type="ARBA" id="ARBA00008348"/>
    </source>
</evidence>
<dbReference type="PANTHER" id="PTHR47683:SF4">
    <property type="entry name" value="PSEUDOURIDINE SYNTHASE"/>
    <property type="match status" value="1"/>
</dbReference>
<reference evidence="9 10" key="1">
    <citation type="submission" date="2023-06" db="EMBL/GenBank/DDBJ databases">
        <title>Thiopseudomonas sp. CY1220 draft genome sequence.</title>
        <authorList>
            <person name="Zhao G."/>
            <person name="An M."/>
        </authorList>
    </citation>
    <scope>NUCLEOTIDE SEQUENCE [LARGE SCALE GENOMIC DNA]</scope>
    <source>
        <strain evidence="9 10">CY1220</strain>
    </source>
</reference>
<sequence length="230" mass="25629">MRLDRFIAETTGMSRKDATKVLQRAEVTVDGAVQKKGAFKLPAQAVVKWNNEPLELVGPTYLMMHKPLGCVCANDDGLHLTVFSYINLPNKDKLHTVGRLDLDTSGLLLITDDGQWSHRITSPKQQCPKVYHAWLAEPVTENDITAFAQGLQLKGETTLTAPAVLEIINEREALVQVHEGRYHQVRRMFAAVGNKVEQLHREQVGALTLDTDLAPGEYRALSAEEVALFY</sequence>
<comment type="function">
    <text evidence="5">Responsible for synthesis of pseudouridine from uracil-516 in 16S ribosomal RNA.</text>
</comment>
<dbReference type="InterPro" id="IPR000748">
    <property type="entry name" value="PsdUridine_synth_RsuA/RluB/E/F"/>
</dbReference>
<evidence type="ECO:0000256" key="5">
    <source>
        <dbReference type="ARBA" id="ARBA00037590"/>
    </source>
</evidence>
<dbReference type="InterPro" id="IPR020094">
    <property type="entry name" value="TruA/RsuA/RluB/E/F_N"/>
</dbReference>
<dbReference type="CDD" id="cd02553">
    <property type="entry name" value="PseudoU_synth_RsuA"/>
    <property type="match status" value="1"/>
</dbReference>
<dbReference type="PANTHER" id="PTHR47683">
    <property type="entry name" value="PSEUDOURIDINE SYNTHASE FAMILY PROTEIN-RELATED"/>
    <property type="match status" value="1"/>
</dbReference>
<dbReference type="EMBL" id="JAUCDY010000007">
    <property type="protein sequence ID" value="MDM7858147.1"/>
    <property type="molecule type" value="Genomic_DNA"/>
</dbReference>
<feature type="domain" description="Pseudouridine synthase RsuA/RluA-like" evidence="8">
    <location>
        <begin position="61"/>
        <end position="191"/>
    </location>
</feature>
<evidence type="ECO:0000256" key="7">
    <source>
        <dbReference type="RuleBase" id="RU003887"/>
    </source>
</evidence>
<dbReference type="PROSITE" id="PS50889">
    <property type="entry name" value="S4"/>
    <property type="match status" value="1"/>
</dbReference>
<keyword evidence="10" id="KW-1185">Reference proteome</keyword>
<dbReference type="GO" id="GO:0160136">
    <property type="term" value="F:16S rRNA pseudouridine(516) synthase activity"/>
    <property type="evidence" value="ECO:0007669"/>
    <property type="project" value="UniProtKB-EC"/>
</dbReference>
<evidence type="ECO:0000256" key="4">
    <source>
        <dbReference type="ARBA" id="ARBA00036749"/>
    </source>
</evidence>
<evidence type="ECO:0000256" key="3">
    <source>
        <dbReference type="ARBA" id="ARBA00023235"/>
    </source>
</evidence>
<comment type="catalytic activity">
    <reaction evidence="4">
        <text>uridine(516) in 16S rRNA = pseudouridine(516) in 16S rRNA</text>
        <dbReference type="Rhea" id="RHEA:38867"/>
        <dbReference type="Rhea" id="RHEA-COMP:10089"/>
        <dbReference type="Rhea" id="RHEA-COMP:10090"/>
        <dbReference type="ChEBI" id="CHEBI:65314"/>
        <dbReference type="ChEBI" id="CHEBI:65315"/>
        <dbReference type="EC" id="5.4.99.19"/>
    </reaction>
</comment>
<dbReference type="SUPFAM" id="SSF55174">
    <property type="entry name" value="Alpha-L RNA-binding motif"/>
    <property type="match status" value="1"/>
</dbReference>
<dbReference type="Gene3D" id="3.30.70.1560">
    <property type="entry name" value="Alpha-L RNA-binding motif"/>
    <property type="match status" value="1"/>
</dbReference>
<evidence type="ECO:0000313" key="9">
    <source>
        <dbReference type="EMBL" id="MDM7858147.1"/>
    </source>
</evidence>
<evidence type="ECO:0000256" key="2">
    <source>
        <dbReference type="ARBA" id="ARBA00022884"/>
    </source>
</evidence>
<protein>
    <recommendedName>
        <fullName evidence="7">Pseudouridine synthase</fullName>
        <ecNumber evidence="7">5.4.99.-</ecNumber>
    </recommendedName>
</protein>
<dbReference type="InterPro" id="IPR036986">
    <property type="entry name" value="S4_RNA-bd_sf"/>
</dbReference>
<dbReference type="InterPro" id="IPR042092">
    <property type="entry name" value="PsdUridine_s_RsuA/RluB/E/F_cat"/>
</dbReference>
<dbReference type="Gene3D" id="3.10.290.10">
    <property type="entry name" value="RNA-binding S4 domain"/>
    <property type="match status" value="1"/>
</dbReference>
<dbReference type="Pfam" id="PF00849">
    <property type="entry name" value="PseudoU_synth_2"/>
    <property type="match status" value="1"/>
</dbReference>
<dbReference type="Proteomes" id="UP001241056">
    <property type="component" value="Unassembled WGS sequence"/>
</dbReference>
<evidence type="ECO:0000259" key="8">
    <source>
        <dbReference type="Pfam" id="PF00849"/>
    </source>
</evidence>
<dbReference type="InterPro" id="IPR018496">
    <property type="entry name" value="PsdUridine_synth_RsuA/RluB_CS"/>
</dbReference>
<name>A0ABT7SPM6_9GAMM</name>